<accession>A0AC35UIH2</accession>
<dbReference type="Proteomes" id="UP000095286">
    <property type="component" value="Unplaced"/>
</dbReference>
<proteinExistence type="predicted"/>
<evidence type="ECO:0000313" key="1">
    <source>
        <dbReference type="Proteomes" id="UP000095286"/>
    </source>
</evidence>
<reference evidence="2" key="1">
    <citation type="submission" date="2016-11" db="UniProtKB">
        <authorList>
            <consortium name="WormBaseParasite"/>
        </authorList>
    </citation>
    <scope>IDENTIFICATION</scope>
    <source>
        <strain evidence="2">KR3021</strain>
    </source>
</reference>
<organism evidence="1 2">
    <name type="scientific">Rhabditophanes sp. KR3021</name>
    <dbReference type="NCBI Taxonomy" id="114890"/>
    <lineage>
        <taxon>Eukaryota</taxon>
        <taxon>Metazoa</taxon>
        <taxon>Ecdysozoa</taxon>
        <taxon>Nematoda</taxon>
        <taxon>Chromadorea</taxon>
        <taxon>Rhabditida</taxon>
        <taxon>Tylenchina</taxon>
        <taxon>Panagrolaimomorpha</taxon>
        <taxon>Strongyloidoidea</taxon>
        <taxon>Alloionematidae</taxon>
        <taxon>Rhabditophanes</taxon>
    </lineage>
</organism>
<name>A0AC35UIH2_9BILA</name>
<evidence type="ECO:0000313" key="2">
    <source>
        <dbReference type="WBParaSite" id="RSKR_0001138950.1"/>
    </source>
</evidence>
<protein>
    <submittedName>
        <fullName evidence="2">Solute carrier family 40 protein</fullName>
    </submittedName>
</protein>
<dbReference type="WBParaSite" id="RSKR_0001138950.1">
    <property type="protein sequence ID" value="RSKR_0001138950.1"/>
    <property type="gene ID" value="RSKR_0001138950"/>
</dbReference>
<sequence length="231" mass="25856">LNICNNMPWLRNLLSKLPLQVGDKLVGKTMGIMNDLPSLEGTIKCLSECQIIIGLICLILSTLADLSTTAVPSLRLFFLQEICSIYILISGVIGLCGITSKRKMLVICYLIFVIHSLVVFTPVIIITASFDIRIFYQNECYGECNFHLLSMLNQKHTKCQILCGDDVDNQQRSSMTRLGSDIKLLLSLITFASVNCIISTISVIVCLQHLFNFCLLTKEKINVFEMVRLSP</sequence>